<accession>A0A8J5NER2</accession>
<comment type="caution">
    <text evidence="2">The sequence shown here is derived from an EMBL/GenBank/DDBJ whole genome shotgun (WGS) entry which is preliminary data.</text>
</comment>
<keyword evidence="3" id="KW-1185">Reference proteome</keyword>
<gene>
    <name evidence="2" type="ORF">Hamer_G003962</name>
</gene>
<feature type="signal peptide" evidence="1">
    <location>
        <begin position="1"/>
        <end position="25"/>
    </location>
</feature>
<evidence type="ECO:0000313" key="2">
    <source>
        <dbReference type="EMBL" id="KAG7178174.1"/>
    </source>
</evidence>
<dbReference type="AlphaFoldDB" id="A0A8J5NER2"/>
<name>A0A8J5NER2_HOMAM</name>
<feature type="chain" id="PRO_5035219214" evidence="1">
    <location>
        <begin position="26"/>
        <end position="74"/>
    </location>
</feature>
<evidence type="ECO:0000313" key="3">
    <source>
        <dbReference type="Proteomes" id="UP000747542"/>
    </source>
</evidence>
<keyword evidence="1" id="KW-0732">Signal</keyword>
<protein>
    <submittedName>
        <fullName evidence="2">Uncharacterized protein</fullName>
    </submittedName>
</protein>
<dbReference type="EMBL" id="JAHLQT010000697">
    <property type="protein sequence ID" value="KAG7178174.1"/>
    <property type="molecule type" value="Genomic_DNA"/>
</dbReference>
<dbReference type="Proteomes" id="UP000747542">
    <property type="component" value="Unassembled WGS sequence"/>
</dbReference>
<proteinExistence type="predicted"/>
<sequence length="74" mass="7882">MASQGAHPACLFLALTLLITGAATAILCSAILTNHWEVITFDKTRVASIAAKHNATHTLTWLWNGKVGKVSVQP</sequence>
<reference evidence="2" key="1">
    <citation type="journal article" date="2021" name="Sci. Adv.">
        <title>The American lobster genome reveals insights on longevity, neural, and immune adaptations.</title>
        <authorList>
            <person name="Polinski J.M."/>
            <person name="Zimin A.V."/>
            <person name="Clark K.F."/>
            <person name="Kohn A.B."/>
            <person name="Sadowski N."/>
            <person name="Timp W."/>
            <person name="Ptitsyn A."/>
            <person name="Khanna P."/>
            <person name="Romanova D.Y."/>
            <person name="Williams P."/>
            <person name="Greenwood S.J."/>
            <person name="Moroz L.L."/>
            <person name="Walt D.R."/>
            <person name="Bodnar A.G."/>
        </authorList>
    </citation>
    <scope>NUCLEOTIDE SEQUENCE</scope>
    <source>
        <strain evidence="2">GMGI-L3</strain>
    </source>
</reference>
<organism evidence="2 3">
    <name type="scientific">Homarus americanus</name>
    <name type="common">American lobster</name>
    <dbReference type="NCBI Taxonomy" id="6706"/>
    <lineage>
        <taxon>Eukaryota</taxon>
        <taxon>Metazoa</taxon>
        <taxon>Ecdysozoa</taxon>
        <taxon>Arthropoda</taxon>
        <taxon>Crustacea</taxon>
        <taxon>Multicrustacea</taxon>
        <taxon>Malacostraca</taxon>
        <taxon>Eumalacostraca</taxon>
        <taxon>Eucarida</taxon>
        <taxon>Decapoda</taxon>
        <taxon>Pleocyemata</taxon>
        <taxon>Astacidea</taxon>
        <taxon>Nephropoidea</taxon>
        <taxon>Nephropidae</taxon>
        <taxon>Homarus</taxon>
    </lineage>
</organism>
<evidence type="ECO:0000256" key="1">
    <source>
        <dbReference type="SAM" id="SignalP"/>
    </source>
</evidence>